<protein>
    <submittedName>
        <fullName evidence="3">NepR family anti-sigma factor</fullName>
    </submittedName>
</protein>
<dbReference type="InterPro" id="IPR041649">
    <property type="entry name" value="NepR"/>
</dbReference>
<feature type="region of interest" description="Disordered" evidence="1">
    <location>
        <begin position="1"/>
        <end position="28"/>
    </location>
</feature>
<feature type="compositionally biased region" description="Low complexity" evidence="1">
    <location>
        <begin position="12"/>
        <end position="23"/>
    </location>
</feature>
<dbReference type="Proteomes" id="UP001164020">
    <property type="component" value="Chromosome"/>
</dbReference>
<evidence type="ECO:0000313" key="4">
    <source>
        <dbReference type="Proteomes" id="UP001164020"/>
    </source>
</evidence>
<proteinExistence type="predicted"/>
<evidence type="ECO:0000313" key="3">
    <source>
        <dbReference type="EMBL" id="WAP69522.1"/>
    </source>
</evidence>
<keyword evidence="4" id="KW-1185">Reference proteome</keyword>
<dbReference type="EMBL" id="CP114029">
    <property type="protein sequence ID" value="WAP69522.1"/>
    <property type="molecule type" value="Genomic_DNA"/>
</dbReference>
<sequence>MSDREAEDKKLQTGNTQRSQQQQPASGLGINAAIGKQLKAYYDDVASEPVPDRFLSLLDALDEAETASKKNDRE</sequence>
<accession>A0ABY7C186</accession>
<reference evidence="3" key="1">
    <citation type="submission" date="2022-12" db="EMBL/GenBank/DDBJ databases">
        <title>Jiella pelagia sp. nov., isolated from phosphonate enriched culture of Northwest Pacific surface seawater.</title>
        <authorList>
            <person name="Shin D.Y."/>
            <person name="Hwang C.Y."/>
        </authorList>
    </citation>
    <scope>NUCLEOTIDE SEQUENCE</scope>
    <source>
        <strain evidence="3">HL-NP1</strain>
    </source>
</reference>
<dbReference type="RefSeq" id="WP_268881959.1">
    <property type="nucleotide sequence ID" value="NZ_CP114029.1"/>
</dbReference>
<gene>
    <name evidence="3" type="ORF">OH818_04525</name>
</gene>
<dbReference type="Pfam" id="PF18557">
    <property type="entry name" value="NepR"/>
    <property type="match status" value="1"/>
</dbReference>
<feature type="domain" description="Anti-sigma factor NepR" evidence="2">
    <location>
        <begin position="31"/>
        <end position="65"/>
    </location>
</feature>
<evidence type="ECO:0000259" key="2">
    <source>
        <dbReference type="Pfam" id="PF18557"/>
    </source>
</evidence>
<organism evidence="3 4">
    <name type="scientific">Jiella pelagia</name>
    <dbReference type="NCBI Taxonomy" id="2986949"/>
    <lineage>
        <taxon>Bacteria</taxon>
        <taxon>Pseudomonadati</taxon>
        <taxon>Pseudomonadota</taxon>
        <taxon>Alphaproteobacteria</taxon>
        <taxon>Hyphomicrobiales</taxon>
        <taxon>Aurantimonadaceae</taxon>
        <taxon>Jiella</taxon>
    </lineage>
</organism>
<feature type="compositionally biased region" description="Basic and acidic residues" evidence="1">
    <location>
        <begin position="1"/>
        <end position="11"/>
    </location>
</feature>
<evidence type="ECO:0000256" key="1">
    <source>
        <dbReference type="SAM" id="MobiDB-lite"/>
    </source>
</evidence>
<name>A0ABY7C186_9HYPH</name>